<gene>
    <name evidence="4" type="ORF">Clopa_0062</name>
</gene>
<dbReference type="PIRSF" id="PIRSF005690">
    <property type="entry name" value="GerBA"/>
    <property type="match status" value="1"/>
</dbReference>
<sequence length="519" mass="59022">MILKKIKDFFSLNEPQNFDNTVLSYSNEKKDNKENNKEKYNNNQSIYKILEQNENYIKGIFNNCYDLIIREISLYDNNKGKIAMVYLNEFITEKLINDSIIDKFPLKQNTEIKDIEQSIKYMLAIKDDSVCKDFGQCIDAILDGNVVIFSDMLDKAFIANIKEPPQRAIQEPNVENAIRGPREGFTESIAKNISLIRKKIKNTNFKTEKFIVGEETKTDVAICYMDDAVDRKILEEVKARIRKIKISPIASNYIVEAINDDPISLVPTIFKTERPDVAASKLLEGKILIIVDNTPIVLSVPAFFVEFMQASDDYYTNYIPATLNRWFRYIGLMISIALPGVYVALLTFHQELIPTPFITTIIRARSGIPLPSIWECFLMLSAYEIIREAGLRIPRTIGQTVSIVGTLILGEAAVRAGIVSAPMIIVVAFVGTALYTIPSPELNSTILFIRYTILFLGGALGIFGVLCGLLFLITYMTSRRSFGVPYMYPFMPFSLKRNQDTIIRTPMEKLDNSIKLFRK</sequence>
<dbReference type="OrthoDB" id="9772630at2"/>
<protein>
    <submittedName>
        <fullName evidence="4">Spore germination protein, GerA family</fullName>
    </submittedName>
</protein>
<evidence type="ECO:0000313" key="4">
    <source>
        <dbReference type="EMBL" id="AGK95165.1"/>
    </source>
</evidence>
<keyword evidence="3" id="KW-1133">Transmembrane helix</keyword>
<comment type="similarity">
    <text evidence="1">Belongs to the GerABKA family.</text>
</comment>
<dbReference type="InterPro" id="IPR050768">
    <property type="entry name" value="UPF0353/GerABKA_families"/>
</dbReference>
<evidence type="ECO:0000313" key="5">
    <source>
        <dbReference type="Proteomes" id="UP000013523"/>
    </source>
</evidence>
<dbReference type="InterPro" id="IPR004995">
    <property type="entry name" value="Spore_Ger"/>
</dbReference>
<name>R4K680_CLOPA</name>
<keyword evidence="5" id="KW-1185">Reference proteome</keyword>
<dbReference type="KEGG" id="cpas:Clopa_0062"/>
<dbReference type="PANTHER" id="PTHR22550:SF5">
    <property type="entry name" value="LEUCINE ZIPPER PROTEIN 4"/>
    <property type="match status" value="1"/>
</dbReference>
<evidence type="ECO:0000256" key="2">
    <source>
        <dbReference type="ARBA" id="ARBA00023136"/>
    </source>
</evidence>
<accession>R4K680</accession>
<dbReference type="PANTHER" id="PTHR22550">
    <property type="entry name" value="SPORE GERMINATION PROTEIN"/>
    <property type="match status" value="1"/>
</dbReference>
<dbReference type="eggNOG" id="COG0697">
    <property type="taxonomic scope" value="Bacteria"/>
</dbReference>
<dbReference type="GO" id="GO:0009847">
    <property type="term" value="P:spore germination"/>
    <property type="evidence" value="ECO:0007669"/>
    <property type="project" value="InterPro"/>
</dbReference>
<dbReference type="GO" id="GO:0016020">
    <property type="term" value="C:membrane"/>
    <property type="evidence" value="ECO:0007669"/>
    <property type="project" value="InterPro"/>
</dbReference>
<reference evidence="4 5" key="1">
    <citation type="submission" date="2012-01" db="EMBL/GenBank/DDBJ databases">
        <title>Complete sequence of chromosome of Clostridium pasteurianum BC1.</title>
        <authorList>
            <consortium name="US DOE Joint Genome Institute"/>
            <person name="Lucas S."/>
            <person name="Han J."/>
            <person name="Lapidus A."/>
            <person name="Cheng J.-F."/>
            <person name="Goodwin L."/>
            <person name="Pitluck S."/>
            <person name="Peters L."/>
            <person name="Mikhailova N."/>
            <person name="Teshima H."/>
            <person name="Detter J.C."/>
            <person name="Han C."/>
            <person name="Tapia R."/>
            <person name="Land M."/>
            <person name="Hauser L."/>
            <person name="Kyrpides N."/>
            <person name="Ivanova N."/>
            <person name="Pagani I."/>
            <person name="Dunn J."/>
            <person name="Taghavi S."/>
            <person name="Francis A."/>
            <person name="van der Lelie D."/>
            <person name="Woyke T."/>
        </authorList>
    </citation>
    <scope>NUCLEOTIDE SEQUENCE [LARGE SCALE GENOMIC DNA]</scope>
    <source>
        <strain evidence="4 5">BC1</strain>
    </source>
</reference>
<dbReference type="HOGENOM" id="CLU_021639_4_1_9"/>
<keyword evidence="2 3" id="KW-0472">Membrane</keyword>
<evidence type="ECO:0000256" key="1">
    <source>
        <dbReference type="ARBA" id="ARBA00005278"/>
    </source>
</evidence>
<dbReference type="STRING" id="86416.Clopa_0062"/>
<dbReference type="Pfam" id="PF03323">
    <property type="entry name" value="GerA"/>
    <property type="match status" value="1"/>
</dbReference>
<dbReference type="Proteomes" id="UP000013523">
    <property type="component" value="Chromosome"/>
</dbReference>
<dbReference type="RefSeq" id="WP_015613492.1">
    <property type="nucleotide sequence ID" value="NC_021182.1"/>
</dbReference>
<dbReference type="PATRIC" id="fig|86416.3.peg.54"/>
<proteinExistence type="inferred from homology"/>
<organism evidence="4 5">
    <name type="scientific">Clostridium pasteurianum BC1</name>
    <dbReference type="NCBI Taxonomy" id="86416"/>
    <lineage>
        <taxon>Bacteria</taxon>
        <taxon>Bacillati</taxon>
        <taxon>Bacillota</taxon>
        <taxon>Clostridia</taxon>
        <taxon>Eubacteriales</taxon>
        <taxon>Clostridiaceae</taxon>
        <taxon>Clostridium</taxon>
    </lineage>
</organism>
<feature type="transmembrane region" description="Helical" evidence="3">
    <location>
        <begin position="449"/>
        <end position="473"/>
    </location>
</feature>
<dbReference type="AlphaFoldDB" id="R4K680"/>
<feature type="transmembrane region" description="Helical" evidence="3">
    <location>
        <begin position="416"/>
        <end position="437"/>
    </location>
</feature>
<feature type="transmembrane region" description="Helical" evidence="3">
    <location>
        <begin position="326"/>
        <end position="348"/>
    </location>
</feature>
<evidence type="ECO:0000256" key="3">
    <source>
        <dbReference type="SAM" id="Phobius"/>
    </source>
</evidence>
<keyword evidence="3" id="KW-0812">Transmembrane</keyword>
<dbReference type="EMBL" id="CP003261">
    <property type="protein sequence ID" value="AGK95165.1"/>
    <property type="molecule type" value="Genomic_DNA"/>
</dbReference>